<reference evidence="8" key="3">
    <citation type="submission" date="2025-09" db="UniProtKB">
        <authorList>
            <consortium name="Ensembl"/>
        </authorList>
    </citation>
    <scope>IDENTIFICATION</scope>
</reference>
<comment type="function">
    <text evidence="2">May regulate transcriptional activity.</text>
</comment>
<evidence type="ECO:0000256" key="1">
    <source>
        <dbReference type="ARBA" id="ARBA00023242"/>
    </source>
</evidence>
<dbReference type="AlphaFoldDB" id="A0A673UZB8"/>
<evidence type="ECO:0000256" key="2">
    <source>
        <dbReference type="ARBA" id="ARBA00037286"/>
    </source>
</evidence>
<protein>
    <recommendedName>
        <fullName evidence="4">SCAN domain-containing protein 1</fullName>
    </recommendedName>
</protein>
<accession>A0A673UZB8</accession>
<feature type="region of interest" description="Disordered" evidence="6">
    <location>
        <begin position="175"/>
        <end position="212"/>
    </location>
</feature>
<sequence>SLGQFAEANRDCNKESQGIPTPKRELPRETEIRPSQHRSAEASRQRFRHVCYQEAAGPHEAFSKLWERCCQWLRPKTHSKEQILELLVLEQFLTILPEEIQTWVREQHPENGEEAVALVEDVQRASGQRERKGNSEPAGFSYENGPKKENQKWENSEQAEVEKALWRKSSDHFWSLESKRDGKDEPLPRGPCRHPPGECEGRALSQDMGSQQTIHAGEKTCAHLLSRGNSCQGSA</sequence>
<feature type="compositionally biased region" description="Basic and acidic residues" evidence="6">
    <location>
        <begin position="123"/>
        <end position="134"/>
    </location>
</feature>
<dbReference type="PANTHER" id="PTHR45935">
    <property type="entry name" value="PROTEIN ZBED8-RELATED"/>
    <property type="match status" value="1"/>
</dbReference>
<dbReference type="GO" id="GO:0005634">
    <property type="term" value="C:nucleus"/>
    <property type="evidence" value="ECO:0007669"/>
    <property type="project" value="UniProtKB-SubCell"/>
</dbReference>
<proteinExistence type="predicted"/>
<dbReference type="PROSITE" id="PS50804">
    <property type="entry name" value="SCAN_BOX"/>
    <property type="match status" value="1"/>
</dbReference>
<dbReference type="Gene3D" id="1.10.4020.10">
    <property type="entry name" value="DNA breaking-rejoining enzymes"/>
    <property type="match status" value="1"/>
</dbReference>
<comment type="subunit">
    <text evidence="3">Interacts with ZNF202.</text>
</comment>
<dbReference type="Pfam" id="PF02023">
    <property type="entry name" value="SCAN"/>
    <property type="match status" value="1"/>
</dbReference>
<reference evidence="8" key="2">
    <citation type="submission" date="2025-08" db="UniProtKB">
        <authorList>
            <consortium name="Ensembl"/>
        </authorList>
    </citation>
    <scope>IDENTIFICATION</scope>
</reference>
<name>A0A673UZB8_SURSU</name>
<evidence type="ECO:0000256" key="4">
    <source>
        <dbReference type="ARBA" id="ARBA00040892"/>
    </source>
</evidence>
<feature type="region of interest" description="Disordered" evidence="6">
    <location>
        <begin position="1"/>
        <end position="44"/>
    </location>
</feature>
<evidence type="ECO:0000259" key="7">
    <source>
        <dbReference type="PROSITE" id="PS50804"/>
    </source>
</evidence>
<keyword evidence="9" id="KW-1185">Reference proteome</keyword>
<dbReference type="CDD" id="cd07936">
    <property type="entry name" value="SCAN"/>
    <property type="match status" value="1"/>
</dbReference>
<evidence type="ECO:0000256" key="5">
    <source>
        <dbReference type="PROSITE-ProRule" id="PRU00187"/>
    </source>
</evidence>
<dbReference type="FunFam" id="1.10.4020.10:FF:000001">
    <property type="entry name" value="zinc finger protein 263 isoform X1"/>
    <property type="match status" value="1"/>
</dbReference>
<dbReference type="InterPro" id="IPR038269">
    <property type="entry name" value="SCAN_sf"/>
</dbReference>
<dbReference type="InterPro" id="IPR050916">
    <property type="entry name" value="SCAN-C2H2_zinc_finger"/>
</dbReference>
<evidence type="ECO:0000256" key="6">
    <source>
        <dbReference type="SAM" id="MobiDB-lite"/>
    </source>
</evidence>
<reference evidence="8 9" key="1">
    <citation type="submission" date="2019-05" db="EMBL/GenBank/DDBJ databases">
        <title>A Chromosome-scale Meerkat (S. suricatta) Genome Assembly.</title>
        <authorList>
            <person name="Dudchenko O."/>
            <person name="Lieberman Aiden E."/>
            <person name="Tung J."/>
            <person name="Barreiro L.B."/>
            <person name="Clutton-Brock T.H."/>
        </authorList>
    </citation>
    <scope>NUCLEOTIDE SEQUENCE [LARGE SCALE GENOMIC DNA]</scope>
</reference>
<dbReference type="OMA" id="QQTIHAG"/>
<feature type="compositionally biased region" description="Basic and acidic residues" evidence="6">
    <location>
        <begin position="22"/>
        <end position="44"/>
    </location>
</feature>
<keyword evidence="1 5" id="KW-0539">Nucleus</keyword>
<feature type="region of interest" description="Disordered" evidence="6">
    <location>
        <begin position="123"/>
        <end position="161"/>
    </location>
</feature>
<dbReference type="Ensembl" id="ENSSSUT00005030397.1">
    <property type="protein sequence ID" value="ENSSSUP00005026585.1"/>
    <property type="gene ID" value="ENSSSUG00005017260.1"/>
</dbReference>
<evidence type="ECO:0000256" key="3">
    <source>
        <dbReference type="ARBA" id="ARBA00038697"/>
    </source>
</evidence>
<evidence type="ECO:0000313" key="9">
    <source>
        <dbReference type="Proteomes" id="UP000472268"/>
    </source>
</evidence>
<feature type="domain" description="SCAN box" evidence="7">
    <location>
        <begin position="44"/>
        <end position="124"/>
    </location>
</feature>
<dbReference type="Proteomes" id="UP000472268">
    <property type="component" value="Chromosome 8"/>
</dbReference>
<dbReference type="SUPFAM" id="SSF47353">
    <property type="entry name" value="Retrovirus capsid dimerization domain-like"/>
    <property type="match status" value="1"/>
</dbReference>
<dbReference type="PANTHER" id="PTHR45935:SF10">
    <property type="entry name" value="SCAN DOMAIN-CONTAINING 1"/>
    <property type="match status" value="1"/>
</dbReference>
<feature type="compositionally biased region" description="Basic and acidic residues" evidence="6">
    <location>
        <begin position="177"/>
        <end position="187"/>
    </location>
</feature>
<organism evidence="8 9">
    <name type="scientific">Suricata suricatta</name>
    <name type="common">Meerkat</name>
    <dbReference type="NCBI Taxonomy" id="37032"/>
    <lineage>
        <taxon>Eukaryota</taxon>
        <taxon>Metazoa</taxon>
        <taxon>Chordata</taxon>
        <taxon>Craniata</taxon>
        <taxon>Vertebrata</taxon>
        <taxon>Euteleostomi</taxon>
        <taxon>Mammalia</taxon>
        <taxon>Eutheria</taxon>
        <taxon>Laurasiatheria</taxon>
        <taxon>Carnivora</taxon>
        <taxon>Feliformia</taxon>
        <taxon>Herpestidae</taxon>
        <taxon>Suricata</taxon>
    </lineage>
</organism>
<evidence type="ECO:0000313" key="8">
    <source>
        <dbReference type="Ensembl" id="ENSSSUP00005026585.1"/>
    </source>
</evidence>
<feature type="compositionally biased region" description="Basic and acidic residues" evidence="6">
    <location>
        <begin position="145"/>
        <end position="161"/>
    </location>
</feature>
<comment type="subcellular location">
    <subcellularLocation>
        <location evidence="5">Nucleus</location>
    </subcellularLocation>
</comment>
<dbReference type="InterPro" id="IPR003309">
    <property type="entry name" value="SCAN_dom"/>
</dbReference>
<dbReference type="SMART" id="SM00431">
    <property type="entry name" value="SCAN"/>
    <property type="match status" value="1"/>
</dbReference>